<dbReference type="AlphaFoldDB" id="A0A839IUJ4"/>
<accession>A0A839IUJ4</accession>
<dbReference type="GO" id="GO:0008168">
    <property type="term" value="F:methyltransferase activity"/>
    <property type="evidence" value="ECO:0007669"/>
    <property type="project" value="UniProtKB-KW"/>
</dbReference>
<dbReference type="PANTHER" id="PTHR43042:SF3">
    <property type="entry name" value="RIBOSOMAL RNA LARGE SUBUNIT METHYLTRANSFERASE YWBD-RELATED"/>
    <property type="match status" value="1"/>
</dbReference>
<dbReference type="GO" id="GO:0006364">
    <property type="term" value="P:rRNA processing"/>
    <property type="evidence" value="ECO:0007669"/>
    <property type="project" value="UniProtKB-KW"/>
</dbReference>
<dbReference type="GO" id="GO:0032259">
    <property type="term" value="P:methylation"/>
    <property type="evidence" value="ECO:0007669"/>
    <property type="project" value="UniProtKB-KW"/>
</dbReference>
<evidence type="ECO:0000256" key="3">
    <source>
        <dbReference type="ARBA" id="ARBA00022679"/>
    </source>
</evidence>
<keyword evidence="1" id="KW-0698">rRNA processing</keyword>
<evidence type="ECO:0000313" key="6">
    <source>
        <dbReference type="EMBL" id="MBB1489025.1"/>
    </source>
</evidence>
<evidence type="ECO:0000259" key="5">
    <source>
        <dbReference type="Pfam" id="PF10672"/>
    </source>
</evidence>
<protein>
    <submittedName>
        <fullName evidence="6">Class I SAM-dependent methyltransferase</fullName>
    </submittedName>
</protein>
<keyword evidence="2 6" id="KW-0489">Methyltransferase</keyword>
<dbReference type="PANTHER" id="PTHR43042">
    <property type="entry name" value="SAM-DEPENDENT METHYLTRANSFERASE"/>
    <property type="match status" value="1"/>
</dbReference>
<dbReference type="CDD" id="cd02440">
    <property type="entry name" value="AdoMet_MTases"/>
    <property type="match status" value="1"/>
</dbReference>
<name>A0A839IUJ4_9GAMM</name>
<evidence type="ECO:0000256" key="1">
    <source>
        <dbReference type="ARBA" id="ARBA00022552"/>
    </source>
</evidence>
<keyword evidence="3 6" id="KW-0808">Transferase</keyword>
<dbReference type="SUPFAM" id="SSF53335">
    <property type="entry name" value="S-adenosyl-L-methionine-dependent methyltransferases"/>
    <property type="match status" value="1"/>
</dbReference>
<evidence type="ECO:0000256" key="2">
    <source>
        <dbReference type="ARBA" id="ARBA00022603"/>
    </source>
</evidence>
<evidence type="ECO:0000313" key="7">
    <source>
        <dbReference type="Proteomes" id="UP000565262"/>
    </source>
</evidence>
<dbReference type="InterPro" id="IPR019614">
    <property type="entry name" value="SAM-dep_methyl-trfase"/>
</dbReference>
<keyword evidence="4" id="KW-0949">S-adenosyl-L-methionine</keyword>
<dbReference type="RefSeq" id="WP_182810793.1">
    <property type="nucleotide sequence ID" value="NZ_JACJFM010000041.1"/>
</dbReference>
<comment type="caution">
    <text evidence="6">The sequence shown here is derived from an EMBL/GenBank/DDBJ whole genome shotgun (WGS) entry which is preliminary data.</text>
</comment>
<gene>
    <name evidence="6" type="ORF">H4O21_20655</name>
</gene>
<proteinExistence type="predicted"/>
<organism evidence="6 7">
    <name type="scientific">Oceanospirillum sediminis</name>
    <dbReference type="NCBI Taxonomy" id="2760088"/>
    <lineage>
        <taxon>Bacteria</taxon>
        <taxon>Pseudomonadati</taxon>
        <taxon>Pseudomonadota</taxon>
        <taxon>Gammaproteobacteria</taxon>
        <taxon>Oceanospirillales</taxon>
        <taxon>Oceanospirillaceae</taxon>
        <taxon>Oceanospirillum</taxon>
    </lineage>
</organism>
<dbReference type="InterPro" id="IPR029063">
    <property type="entry name" value="SAM-dependent_MTases_sf"/>
</dbReference>
<reference evidence="6 7" key="1">
    <citation type="submission" date="2020-08" db="EMBL/GenBank/DDBJ databases">
        <title>Oceanospirillum sp. nov. isolated from marine sediment.</title>
        <authorList>
            <person name="Ji X."/>
        </authorList>
    </citation>
    <scope>NUCLEOTIDE SEQUENCE [LARGE SCALE GENOMIC DNA]</scope>
    <source>
        <strain evidence="6 7">D5</strain>
    </source>
</reference>
<dbReference type="EMBL" id="JACJFM010000041">
    <property type="protein sequence ID" value="MBB1489025.1"/>
    <property type="molecule type" value="Genomic_DNA"/>
</dbReference>
<dbReference type="Gene3D" id="3.40.50.150">
    <property type="entry name" value="Vaccinia Virus protein VP39"/>
    <property type="match status" value="1"/>
</dbReference>
<evidence type="ECO:0000256" key="4">
    <source>
        <dbReference type="ARBA" id="ARBA00022691"/>
    </source>
</evidence>
<dbReference type="Proteomes" id="UP000565262">
    <property type="component" value="Unassembled WGS sequence"/>
</dbReference>
<sequence length="311" mass="35686">MDISAITVFEQQLIEFLDTPSSEARRIFHGRGCFWPGLEHITADWLQGHLLVSLFREPDAEFLQALKQVLLNISKHPTLQDKPDHSVLLHYRHRNGCPVEVITGQHSEYTDIQEHGLSYRLDLTNKQNNGLFLDMRNGRQWVQENSADKKVLNLFAYTCGFSVAALAGNAQSVVNLDMSSPALSRGRENHRLNDHDLSKVRFLAHDLFKTWGKIRKTGPYDLIIIDPPSFQKGSFILTKDYPRVLRQLNSLLSDNGTVMACANDPEIHSSYLINLMKQEAPELRFFERLANPEEFPDKDEEKSLKVMLFQR</sequence>
<dbReference type="Pfam" id="PF10672">
    <property type="entry name" value="Methyltrans_SAM"/>
    <property type="match status" value="1"/>
</dbReference>
<keyword evidence="7" id="KW-1185">Reference proteome</keyword>
<feature type="domain" description="S-adenosylmethionine-dependent methyltransferase" evidence="5">
    <location>
        <begin position="25"/>
        <end position="309"/>
    </location>
</feature>